<evidence type="ECO:0000256" key="1">
    <source>
        <dbReference type="ARBA" id="ARBA00004123"/>
    </source>
</evidence>
<keyword evidence="9" id="KW-0131">Cell cycle</keyword>
<dbReference type="PANTHER" id="PTHR16431:SF1">
    <property type="entry name" value="NEUROGENIC PROTEIN MASTERMIND"/>
    <property type="match status" value="1"/>
</dbReference>
<keyword evidence="4" id="KW-0132">Cell division</keyword>
<dbReference type="EMBL" id="KI913966">
    <property type="protein sequence ID" value="ETV99887.1"/>
    <property type="molecule type" value="Genomic_DNA"/>
</dbReference>
<evidence type="ECO:0000256" key="10">
    <source>
        <dbReference type="ARBA" id="ARBA00023328"/>
    </source>
</evidence>
<dbReference type="RefSeq" id="XP_008871663.1">
    <property type="nucleotide sequence ID" value="XM_008873441.1"/>
</dbReference>
<reference evidence="12" key="1">
    <citation type="submission" date="2013-12" db="EMBL/GenBank/DDBJ databases">
        <title>The Genome Sequence of Aphanomyces invadans NJM9701.</title>
        <authorList>
            <consortium name="The Broad Institute Genomics Platform"/>
            <person name="Russ C."/>
            <person name="Tyler B."/>
            <person name="van West P."/>
            <person name="Dieguez-Uribeondo J."/>
            <person name="Young S.K."/>
            <person name="Zeng Q."/>
            <person name="Gargeya S."/>
            <person name="Fitzgerald M."/>
            <person name="Abouelleil A."/>
            <person name="Alvarado L."/>
            <person name="Chapman S.B."/>
            <person name="Gainer-Dewar J."/>
            <person name="Goldberg J."/>
            <person name="Griggs A."/>
            <person name="Gujja S."/>
            <person name="Hansen M."/>
            <person name="Howarth C."/>
            <person name="Imamovic A."/>
            <person name="Ireland A."/>
            <person name="Larimer J."/>
            <person name="McCowan C."/>
            <person name="Murphy C."/>
            <person name="Pearson M."/>
            <person name="Poon T.W."/>
            <person name="Priest M."/>
            <person name="Roberts A."/>
            <person name="Saif S."/>
            <person name="Shea T."/>
            <person name="Sykes S."/>
            <person name="Wortman J."/>
            <person name="Nusbaum C."/>
            <person name="Birren B."/>
        </authorList>
    </citation>
    <scope>NUCLEOTIDE SEQUENCE [LARGE SCALE GENOMIC DNA]</scope>
    <source>
        <strain evidence="12">NJM9701</strain>
    </source>
</reference>
<gene>
    <name evidence="12" type="ORF">H310_07921</name>
</gene>
<dbReference type="GeneID" id="20084971"/>
<dbReference type="PANTHER" id="PTHR16431">
    <property type="entry name" value="NEUROGENIC PROTEIN MASTERMIND"/>
    <property type="match status" value="1"/>
</dbReference>
<dbReference type="VEuPathDB" id="FungiDB:H310_07921"/>
<sequence length="166" mass="18357">MADDEDVVEVPFPVVFQCRVCRAIVADSTALSASDVDQRTITFCRVTHVQRSPTTTADCGNSFQQLSCTQCDGVLGKFYIGTIRALDKVRDLYTLDASALTNYRIGTVVDDAVTSPPQDHVLFANDPTAAETTLTVEQFRSDMDKVQNFLLLVDERLSDIEDALQR</sequence>
<name>A0A024U2T2_9STRA</name>
<dbReference type="STRING" id="157072.A0A024U2T2"/>
<proteinExistence type="predicted"/>
<evidence type="ECO:0000256" key="6">
    <source>
        <dbReference type="ARBA" id="ARBA00022776"/>
    </source>
</evidence>
<dbReference type="OrthoDB" id="74210at2759"/>
<dbReference type="GO" id="GO:0000785">
    <property type="term" value="C:chromatin"/>
    <property type="evidence" value="ECO:0007669"/>
    <property type="project" value="TreeGrafter"/>
</dbReference>
<dbReference type="GO" id="GO:0000775">
    <property type="term" value="C:chromosome, centromeric region"/>
    <property type="evidence" value="ECO:0007669"/>
    <property type="project" value="UniProtKB-SubCell"/>
</dbReference>
<dbReference type="AlphaFoldDB" id="A0A024U2T2"/>
<protein>
    <recommendedName>
        <fullName evidence="11">Mis18 domain-containing protein</fullName>
    </recommendedName>
</protein>
<organism evidence="12">
    <name type="scientific">Aphanomyces invadans</name>
    <dbReference type="NCBI Taxonomy" id="157072"/>
    <lineage>
        <taxon>Eukaryota</taxon>
        <taxon>Sar</taxon>
        <taxon>Stramenopiles</taxon>
        <taxon>Oomycota</taxon>
        <taxon>Saprolegniomycetes</taxon>
        <taxon>Saprolegniales</taxon>
        <taxon>Verrucalvaceae</taxon>
        <taxon>Aphanomyces</taxon>
    </lineage>
</organism>
<keyword evidence="6" id="KW-0498">Mitosis</keyword>
<evidence type="ECO:0000256" key="4">
    <source>
        <dbReference type="ARBA" id="ARBA00022618"/>
    </source>
</evidence>
<comment type="subcellular location">
    <subcellularLocation>
        <location evidence="2">Chromosome</location>
        <location evidence="2">Centromere</location>
    </subcellularLocation>
    <subcellularLocation>
        <location evidence="1">Nucleus</location>
    </subcellularLocation>
</comment>
<dbReference type="Pfam" id="PF03226">
    <property type="entry name" value="Yippee-Mis18"/>
    <property type="match status" value="1"/>
</dbReference>
<dbReference type="GO" id="GO:0046872">
    <property type="term" value="F:metal ion binding"/>
    <property type="evidence" value="ECO:0007669"/>
    <property type="project" value="UniProtKB-KW"/>
</dbReference>
<keyword evidence="10" id="KW-0137">Centromere</keyword>
<evidence type="ECO:0000256" key="2">
    <source>
        <dbReference type="ARBA" id="ARBA00004584"/>
    </source>
</evidence>
<evidence type="ECO:0000256" key="8">
    <source>
        <dbReference type="ARBA" id="ARBA00023242"/>
    </source>
</evidence>
<dbReference type="InterPro" id="IPR034752">
    <property type="entry name" value="Mis18"/>
</dbReference>
<evidence type="ECO:0000259" key="11">
    <source>
        <dbReference type="PROSITE" id="PS51793"/>
    </source>
</evidence>
<feature type="domain" description="Mis18" evidence="11">
    <location>
        <begin position="13"/>
        <end position="105"/>
    </location>
</feature>
<evidence type="ECO:0000256" key="3">
    <source>
        <dbReference type="ARBA" id="ARBA00022454"/>
    </source>
</evidence>
<accession>A0A024U2T2</accession>
<dbReference type="PROSITE" id="PS51793">
    <property type="entry name" value="MIS18"/>
    <property type="match status" value="1"/>
</dbReference>
<dbReference type="GO" id="GO:0005634">
    <property type="term" value="C:nucleus"/>
    <property type="evidence" value="ECO:0007669"/>
    <property type="project" value="UniProtKB-SubCell"/>
</dbReference>
<evidence type="ECO:0000256" key="5">
    <source>
        <dbReference type="ARBA" id="ARBA00022723"/>
    </source>
</evidence>
<evidence type="ECO:0000256" key="7">
    <source>
        <dbReference type="ARBA" id="ARBA00022833"/>
    </source>
</evidence>
<keyword evidence="7" id="KW-0862">Zinc</keyword>
<dbReference type="GO" id="GO:0051301">
    <property type="term" value="P:cell division"/>
    <property type="evidence" value="ECO:0007669"/>
    <property type="project" value="UniProtKB-KW"/>
</dbReference>
<keyword evidence="8" id="KW-0539">Nucleus</keyword>
<keyword evidence="5" id="KW-0479">Metal-binding</keyword>
<dbReference type="InterPro" id="IPR004910">
    <property type="entry name" value="Yippee/Mis18/Cereblon"/>
</dbReference>
<evidence type="ECO:0000313" key="12">
    <source>
        <dbReference type="EMBL" id="ETV99887.1"/>
    </source>
</evidence>
<evidence type="ECO:0000256" key="9">
    <source>
        <dbReference type="ARBA" id="ARBA00023306"/>
    </source>
</evidence>
<dbReference type="GO" id="GO:0034080">
    <property type="term" value="P:CENP-A containing chromatin assembly"/>
    <property type="evidence" value="ECO:0007669"/>
    <property type="project" value="TreeGrafter"/>
</dbReference>
<keyword evidence="3" id="KW-0158">Chromosome</keyword>
<dbReference type="GO" id="GO:0007059">
    <property type="term" value="P:chromosome segregation"/>
    <property type="evidence" value="ECO:0007669"/>
    <property type="project" value="TreeGrafter"/>
</dbReference>